<dbReference type="GO" id="GO:0005829">
    <property type="term" value="C:cytosol"/>
    <property type="evidence" value="ECO:0007669"/>
    <property type="project" value="TreeGrafter"/>
</dbReference>
<dbReference type="PANTHER" id="PTHR31233:SF6">
    <property type="entry name" value="PROTEIN BICAUDAL D"/>
    <property type="match status" value="1"/>
</dbReference>
<dbReference type="GO" id="GO:0008093">
    <property type="term" value="F:cytoskeletal anchor activity"/>
    <property type="evidence" value="ECO:0007669"/>
    <property type="project" value="InterPro"/>
</dbReference>
<dbReference type="GO" id="GO:0070507">
    <property type="term" value="P:regulation of microtubule cytoskeleton organization"/>
    <property type="evidence" value="ECO:0007669"/>
    <property type="project" value="TreeGrafter"/>
</dbReference>
<dbReference type="WBParaSite" id="NBR_0001639101-mRNA-1">
    <property type="protein sequence ID" value="NBR_0001639101-mRNA-1"/>
    <property type="gene ID" value="NBR_0001639101"/>
</dbReference>
<name>A0A0N4YHP4_NIPBR</name>
<evidence type="ECO:0000256" key="2">
    <source>
        <dbReference type="ARBA" id="ARBA00023054"/>
    </source>
</evidence>
<keyword evidence="2 3" id="KW-0175">Coiled coil</keyword>
<sequence length="535" mass="60114">MGEYTELEEENIALQKTVANLRGAQVEFESLKIDCTRYADEIYMLNAAIEESQLLKNIAEKQVEEALLAAQQEREQRLAMKKELDAVKNAEHLSSLTDMLMGLERLGEEPVPEQPQNDLFSELQGSADEKLRELEASRDGLQEEVKDREKAAIEVISSIMAKLNISYSGELDFRHVRQQKDVVLDKLDHLLKDGVVDSSADKRDHDQRADIRTLLLFAGEKAAQLAAAQDTMIQVSDQLFQFYTQMVQNQGQNTEKSVIESGTETDTSSSKAIPLNSDRAVLAPSFIREIDPRLTSCKISEVVSESDLRQRILTDGSPLSQTSDSLKKLLSTVKRTAEQALNQAIAAGGAETDDILMQNMKLRSLLSTKRDQISTLRTVLKSNKLTAESALASLRDKYEADKKAHQENSERMRRELKQLKEDAATFASHRAMFTARCEELQAQVEELEADQRNSEEEKKTLNQLLRLAIQQKLNLTQRLEDVEVDRDRQALRQGGSKRQGGPSRSGDSGFQPRVVRYPTQQQSGGPRGGVRRDNQ</sequence>
<comment type="similarity">
    <text evidence="1">Belongs to the BicD family.</text>
</comment>
<dbReference type="AlphaFoldDB" id="A0A0N4YHP4"/>
<dbReference type="GO" id="GO:0072393">
    <property type="term" value="P:microtubule anchoring at microtubule organizing center"/>
    <property type="evidence" value="ECO:0007669"/>
    <property type="project" value="TreeGrafter"/>
</dbReference>
<evidence type="ECO:0000313" key="7">
    <source>
        <dbReference type="WBParaSite" id="NBR_0001639101-mRNA-1"/>
    </source>
</evidence>
<dbReference type="EMBL" id="UYSL01022173">
    <property type="protein sequence ID" value="VDL79987.1"/>
    <property type="molecule type" value="Genomic_DNA"/>
</dbReference>
<reference evidence="7" key="1">
    <citation type="submission" date="2016-04" db="UniProtKB">
        <authorList>
            <consortium name="WormBaseParasite"/>
        </authorList>
    </citation>
    <scope>IDENTIFICATION</scope>
</reference>
<dbReference type="GO" id="GO:0070840">
    <property type="term" value="F:dynein complex binding"/>
    <property type="evidence" value="ECO:0007669"/>
    <property type="project" value="InterPro"/>
</dbReference>
<evidence type="ECO:0000256" key="4">
    <source>
        <dbReference type="SAM" id="MobiDB-lite"/>
    </source>
</evidence>
<feature type="coiled-coil region" evidence="3">
    <location>
        <begin position="395"/>
        <end position="485"/>
    </location>
</feature>
<evidence type="ECO:0000256" key="1">
    <source>
        <dbReference type="ARBA" id="ARBA00010061"/>
    </source>
</evidence>
<keyword evidence="6" id="KW-1185">Reference proteome</keyword>
<dbReference type="STRING" id="27835.A0A0N4YHP4"/>
<dbReference type="Gene3D" id="6.10.250.2470">
    <property type="match status" value="1"/>
</dbReference>
<dbReference type="GO" id="GO:0005794">
    <property type="term" value="C:Golgi apparatus"/>
    <property type="evidence" value="ECO:0007669"/>
    <property type="project" value="TreeGrafter"/>
</dbReference>
<dbReference type="InterPro" id="IPR018477">
    <property type="entry name" value="BICD"/>
</dbReference>
<dbReference type="Pfam" id="PF09730">
    <property type="entry name" value="BicD"/>
    <property type="match status" value="2"/>
</dbReference>
<feature type="coiled-coil region" evidence="3">
    <location>
        <begin position="124"/>
        <end position="151"/>
    </location>
</feature>
<gene>
    <name evidence="5" type="ORF">NBR_LOCUS16392</name>
</gene>
<protein>
    <submittedName>
        <fullName evidence="7">Protein bicaudal D (inferred by orthology to a D. melanogaster protein)</fullName>
    </submittedName>
</protein>
<reference evidence="5 6" key="2">
    <citation type="submission" date="2018-11" db="EMBL/GenBank/DDBJ databases">
        <authorList>
            <consortium name="Pathogen Informatics"/>
        </authorList>
    </citation>
    <scope>NUCLEOTIDE SEQUENCE [LARGE SCALE GENOMIC DNA]</scope>
</reference>
<proteinExistence type="inferred from homology"/>
<feature type="region of interest" description="Disordered" evidence="4">
    <location>
        <begin position="486"/>
        <end position="535"/>
    </location>
</feature>
<evidence type="ECO:0000313" key="5">
    <source>
        <dbReference type="EMBL" id="VDL79987.1"/>
    </source>
</evidence>
<evidence type="ECO:0000256" key="3">
    <source>
        <dbReference type="SAM" id="Coils"/>
    </source>
</evidence>
<dbReference type="Proteomes" id="UP000271162">
    <property type="component" value="Unassembled WGS sequence"/>
</dbReference>
<organism evidence="7">
    <name type="scientific">Nippostrongylus brasiliensis</name>
    <name type="common">Rat hookworm</name>
    <dbReference type="NCBI Taxonomy" id="27835"/>
    <lineage>
        <taxon>Eukaryota</taxon>
        <taxon>Metazoa</taxon>
        <taxon>Ecdysozoa</taxon>
        <taxon>Nematoda</taxon>
        <taxon>Chromadorea</taxon>
        <taxon>Rhabditida</taxon>
        <taxon>Rhabditina</taxon>
        <taxon>Rhabditomorpha</taxon>
        <taxon>Strongyloidea</taxon>
        <taxon>Heligmosomidae</taxon>
        <taxon>Nippostrongylus</taxon>
    </lineage>
</organism>
<dbReference type="PANTHER" id="PTHR31233">
    <property type="entry name" value="BICAUDAL D FAMILY MEMBER"/>
    <property type="match status" value="1"/>
</dbReference>
<feature type="coiled-coil region" evidence="3">
    <location>
        <begin position="56"/>
        <end position="90"/>
    </location>
</feature>
<dbReference type="GO" id="GO:0034452">
    <property type="term" value="F:dynactin binding"/>
    <property type="evidence" value="ECO:0007669"/>
    <property type="project" value="TreeGrafter"/>
</dbReference>
<accession>A0A0N4YHP4</accession>
<evidence type="ECO:0000313" key="6">
    <source>
        <dbReference type="Proteomes" id="UP000271162"/>
    </source>
</evidence>
<dbReference type="OMA" id="XKEGEAL"/>